<keyword evidence="4" id="KW-1003">Cell membrane</keyword>
<evidence type="ECO:0000256" key="1">
    <source>
        <dbReference type="ARBA" id="ARBA00004141"/>
    </source>
</evidence>
<evidence type="ECO:0000256" key="2">
    <source>
        <dbReference type="ARBA" id="ARBA00004863"/>
    </source>
</evidence>
<dbReference type="Pfam" id="PF01040">
    <property type="entry name" value="UbiA"/>
    <property type="match status" value="1"/>
</dbReference>
<dbReference type="GO" id="GO:0009234">
    <property type="term" value="P:menaquinone biosynthetic process"/>
    <property type="evidence" value="ECO:0007669"/>
    <property type="project" value="UniProtKB-UniPathway"/>
</dbReference>
<dbReference type="InterPro" id="IPR026046">
    <property type="entry name" value="UBIAD1"/>
</dbReference>
<feature type="transmembrane region" description="Helical" evidence="9">
    <location>
        <begin position="21"/>
        <end position="38"/>
    </location>
</feature>
<feature type="transmembrane region" description="Helical" evidence="9">
    <location>
        <begin position="222"/>
        <end position="243"/>
    </location>
</feature>
<organism evidence="10 11">
    <name type="scientific">Stigmatella erecta</name>
    <dbReference type="NCBI Taxonomy" id="83460"/>
    <lineage>
        <taxon>Bacteria</taxon>
        <taxon>Pseudomonadati</taxon>
        <taxon>Myxococcota</taxon>
        <taxon>Myxococcia</taxon>
        <taxon>Myxococcales</taxon>
        <taxon>Cystobacterineae</taxon>
        <taxon>Archangiaceae</taxon>
        <taxon>Stigmatella</taxon>
    </lineage>
</organism>
<gene>
    <name evidence="10" type="ORF">SAMN05443639_101802</name>
</gene>
<comment type="subcellular location">
    <subcellularLocation>
        <location evidence="1">Membrane</location>
        <topology evidence="1">Multi-pass membrane protein</topology>
    </subcellularLocation>
</comment>
<feature type="transmembrane region" description="Helical" evidence="9">
    <location>
        <begin position="155"/>
        <end position="173"/>
    </location>
</feature>
<evidence type="ECO:0000256" key="3">
    <source>
        <dbReference type="ARBA" id="ARBA00022428"/>
    </source>
</evidence>
<dbReference type="AlphaFoldDB" id="A0A1I0AT98"/>
<keyword evidence="8 9" id="KW-0472">Membrane</keyword>
<accession>A0A1I0AT98</accession>
<sequence length="302" mass="32524">MLESGRLRAYSRLLKLNLPELGLFPLIGFGILAADIQGARPWQLCLAFLLFSLCCSTLSIVLDDIEGYRDGVDQTHALAAKRNITKPLLTGELTLPEAWKAAGAIVLFAAVTGTGLVWLTPAPAVATLGMLVVTMAGVIQYSWGTKLSYRGLGELVVIYGATMTVLLPVWLLRGHLDTATIWVALMAGIPYAAQIAISNAVDYDGDKASGRRTLTVMVGPQRAPWIALTLLGLFWGLFVAGLATRTLPLAVITWLVLLPNHVRLLRWAFEGRYADSRLLSFKTIRLQLGVSSLSLAAGAILG</sequence>
<dbReference type="PANTHER" id="PTHR13929:SF0">
    <property type="entry name" value="UBIA PRENYLTRANSFERASE DOMAIN-CONTAINING PROTEIN 1"/>
    <property type="match status" value="1"/>
</dbReference>
<dbReference type="UniPathway" id="UPA00079"/>
<keyword evidence="5 10" id="KW-0808">Transferase</keyword>
<dbReference type="PANTHER" id="PTHR13929">
    <property type="entry name" value="1,4-DIHYDROXY-2-NAPHTHOATE OCTAPRENYLTRANSFERASE"/>
    <property type="match status" value="1"/>
</dbReference>
<name>A0A1I0AT98_9BACT</name>
<reference evidence="11" key="1">
    <citation type="submission" date="2016-10" db="EMBL/GenBank/DDBJ databases">
        <authorList>
            <person name="Varghese N."/>
            <person name="Submissions S."/>
        </authorList>
    </citation>
    <scope>NUCLEOTIDE SEQUENCE [LARGE SCALE GENOMIC DNA]</scope>
    <source>
        <strain evidence="11">DSM 16858</strain>
    </source>
</reference>
<protein>
    <submittedName>
        <fullName evidence="10">1,4-dihydroxy-2-naphthoate octaprenyltransferase</fullName>
    </submittedName>
</protein>
<feature type="transmembrane region" description="Helical" evidence="9">
    <location>
        <begin position="124"/>
        <end position="143"/>
    </location>
</feature>
<keyword evidence="6 9" id="KW-0812">Transmembrane</keyword>
<proteinExistence type="predicted"/>
<feature type="transmembrane region" description="Helical" evidence="9">
    <location>
        <begin position="44"/>
        <end position="62"/>
    </location>
</feature>
<evidence type="ECO:0000313" key="11">
    <source>
        <dbReference type="Proteomes" id="UP000199181"/>
    </source>
</evidence>
<evidence type="ECO:0000313" key="10">
    <source>
        <dbReference type="EMBL" id="SES97639.1"/>
    </source>
</evidence>
<feature type="transmembrane region" description="Helical" evidence="9">
    <location>
        <begin position="98"/>
        <end position="118"/>
    </location>
</feature>
<dbReference type="InterPro" id="IPR044878">
    <property type="entry name" value="UbiA_sf"/>
</dbReference>
<evidence type="ECO:0000256" key="8">
    <source>
        <dbReference type="ARBA" id="ARBA00023136"/>
    </source>
</evidence>
<evidence type="ECO:0000256" key="7">
    <source>
        <dbReference type="ARBA" id="ARBA00022989"/>
    </source>
</evidence>
<dbReference type="InterPro" id="IPR000537">
    <property type="entry name" value="UbiA_prenyltransferase"/>
</dbReference>
<dbReference type="Gene3D" id="1.10.357.140">
    <property type="entry name" value="UbiA prenyltransferase"/>
    <property type="match status" value="1"/>
</dbReference>
<dbReference type="Proteomes" id="UP000199181">
    <property type="component" value="Unassembled WGS sequence"/>
</dbReference>
<evidence type="ECO:0000256" key="6">
    <source>
        <dbReference type="ARBA" id="ARBA00022692"/>
    </source>
</evidence>
<comment type="pathway">
    <text evidence="2">Quinol/quinone metabolism; menaquinone biosynthesis.</text>
</comment>
<evidence type="ECO:0000256" key="5">
    <source>
        <dbReference type="ARBA" id="ARBA00022679"/>
    </source>
</evidence>
<evidence type="ECO:0000256" key="4">
    <source>
        <dbReference type="ARBA" id="ARBA00022475"/>
    </source>
</evidence>
<dbReference type="CDD" id="cd13962">
    <property type="entry name" value="PT_UbiA_UBIAD1"/>
    <property type="match status" value="1"/>
</dbReference>
<dbReference type="GO" id="GO:0004659">
    <property type="term" value="F:prenyltransferase activity"/>
    <property type="evidence" value="ECO:0007669"/>
    <property type="project" value="InterPro"/>
</dbReference>
<keyword evidence="11" id="KW-1185">Reference proteome</keyword>
<dbReference type="GO" id="GO:0042371">
    <property type="term" value="P:vitamin K biosynthetic process"/>
    <property type="evidence" value="ECO:0007669"/>
    <property type="project" value="TreeGrafter"/>
</dbReference>
<keyword evidence="7 9" id="KW-1133">Transmembrane helix</keyword>
<dbReference type="GO" id="GO:0016020">
    <property type="term" value="C:membrane"/>
    <property type="evidence" value="ECO:0007669"/>
    <property type="project" value="UniProtKB-SubCell"/>
</dbReference>
<keyword evidence="3" id="KW-0474">Menaquinone biosynthesis</keyword>
<dbReference type="RefSeq" id="WP_093515664.1">
    <property type="nucleotide sequence ID" value="NZ_FOIJ01000001.1"/>
</dbReference>
<dbReference type="EMBL" id="FOIJ01000001">
    <property type="protein sequence ID" value="SES97639.1"/>
    <property type="molecule type" value="Genomic_DNA"/>
</dbReference>
<feature type="transmembrane region" description="Helical" evidence="9">
    <location>
        <begin position="179"/>
        <end position="201"/>
    </location>
</feature>
<evidence type="ECO:0000256" key="9">
    <source>
        <dbReference type="SAM" id="Phobius"/>
    </source>
</evidence>